<keyword evidence="2" id="KW-0540">Nuclease</keyword>
<organism evidence="19 20">
    <name type="scientific">Salana multivorans</name>
    <dbReference type="NCBI Taxonomy" id="120377"/>
    <lineage>
        <taxon>Bacteria</taxon>
        <taxon>Bacillati</taxon>
        <taxon>Actinomycetota</taxon>
        <taxon>Actinomycetes</taxon>
        <taxon>Micrococcales</taxon>
        <taxon>Beutenbergiaceae</taxon>
        <taxon>Salana</taxon>
    </lineage>
</organism>
<evidence type="ECO:0000256" key="3">
    <source>
        <dbReference type="ARBA" id="ARBA00022741"/>
    </source>
</evidence>
<evidence type="ECO:0000256" key="16">
    <source>
        <dbReference type="SAM" id="MobiDB-lite"/>
    </source>
</evidence>
<evidence type="ECO:0000256" key="7">
    <source>
        <dbReference type="ARBA" id="ARBA00022839"/>
    </source>
</evidence>
<dbReference type="Pfam" id="PF00580">
    <property type="entry name" value="UvrD-helicase"/>
    <property type="match status" value="1"/>
</dbReference>
<keyword evidence="10" id="KW-0234">DNA repair</keyword>
<dbReference type="PROSITE" id="PS51198">
    <property type="entry name" value="UVRD_HELICASE_ATP_BIND"/>
    <property type="match status" value="1"/>
</dbReference>
<dbReference type="SUPFAM" id="SSF52540">
    <property type="entry name" value="P-loop containing nucleoside triphosphate hydrolases"/>
    <property type="match status" value="1"/>
</dbReference>
<comment type="caution">
    <text evidence="19">The sequence shown here is derived from an EMBL/GenBank/DDBJ whole genome shotgun (WGS) entry which is preliminary data.</text>
</comment>
<keyword evidence="4" id="KW-0227">DNA damage</keyword>
<dbReference type="Gene3D" id="3.40.50.300">
    <property type="entry name" value="P-loop containing nucleotide triphosphate hydrolases"/>
    <property type="match status" value="2"/>
</dbReference>
<keyword evidence="8 15" id="KW-0067">ATP-binding</keyword>
<dbReference type="GO" id="GO:0005524">
    <property type="term" value="F:ATP binding"/>
    <property type="evidence" value="ECO:0007669"/>
    <property type="project" value="UniProtKB-UniRule"/>
</dbReference>
<evidence type="ECO:0000259" key="17">
    <source>
        <dbReference type="PROSITE" id="PS51198"/>
    </source>
</evidence>
<keyword evidence="20" id="KW-1185">Reference proteome</keyword>
<dbReference type="PROSITE" id="PS51217">
    <property type="entry name" value="UVRD_HELICASE_CTER"/>
    <property type="match status" value="1"/>
</dbReference>
<feature type="region of interest" description="Disordered" evidence="16">
    <location>
        <begin position="383"/>
        <end position="430"/>
    </location>
</feature>
<sequence>MVRGEIGDMTTTPVLTPPGRVSDPARSVVVDAVLTGGHHVVYGAPGSGKSTTAVELLATLAEREDVGLDEVLLLAPTRQAATRLRDAVSRRLARTTGRVVARTPASFAFSLLRQRAALLGEAPPMLLTGADQDAALADLLAGHTAGEGRDPGWPADVPAEALGLATFRHELRDVLMRAAEAGWDGADLAEMGRRHGRPAWVACGRVMAEYDEVTRLGETTPDRGTRYDVAGIVDEAARALDAWDLDLPRHPRPRWRVVVHDDYQDATMATARLLEVLARDGARIVVLGDPDTAVQTFRGGLPALLEEATREPAPRVGGDVLGGDVIDGGAGGDGGGASAGGGWPMIRTAGAFGARRHLLPTVWRGDELLRTVVEAATDGLPALGETARRRSRAADGAASRGERGPRGAARPDPAAVSDADRSAGADRGSSVEVAVTASIGEEGRLVAHHLRRHRLAGGIGWDRMAVLARSSGQLAALRRGLRAAGVPVAVSRDVPLAAEQAVRPLLRVLEVLTEETLGAEAAAELLLSPLGGLDPVGLRALRRALRAHEVRSGGRRPSDELLIEAIESPDGVLPELRVAEPARRAVERVARMLGSGARALDGPGDVESVLWAVWEASGRAEPWRRLALGDGVSAERAHADLDAVVALFRAAEGFAERREGGRPHQFLEYLRAQDFATDTLAGTGEREAVEVLTVASAAGREWDVVVVAGVQEDVWPDLRLRTRLLDPVGVSDLATGRGAGPVRPIDARRAVLWDERRLFASAVSRTHRHLLVTAVQDNDTRPSVFLDVVDPRDPLSDELRPTVAAPPALDLRGLVARLRREVLDAARETVRAEATAHSGASGAAGGAGAARGAAAASLLATLARAGVPGADPREWWGRAASTDAPAWGPQEPVPVRPSSLVMLGTCSLRWALEAAGAQAGSSLDADVGTLVHAIAAELPEGTREEMLAELDARWDTLRLPDTWAGRRRREEAERMIGLLAAYVAGIPRGSVETEVAFEVRIGRADLVGRVDRIERTGDGGARIVDLKTGKSPIPVAEADAHAQLAAYQAAVAAGGFGDDVHADGARLVYVGGARRAAAIRDQAAPEDDWPARLVAEAAETMASAEFLATTGSQCQTCPVRTSCPARPSGDRVVGR</sequence>
<dbReference type="EC" id="5.6.2.4" evidence="13"/>
<keyword evidence="7" id="KW-0269">Exonuclease</keyword>
<keyword evidence="3 15" id="KW-0547">Nucleotide-binding</keyword>
<evidence type="ECO:0000256" key="2">
    <source>
        <dbReference type="ARBA" id="ARBA00022722"/>
    </source>
</evidence>
<keyword evidence="6 15" id="KW-0347">Helicase</keyword>
<dbReference type="Pfam" id="PF13361">
    <property type="entry name" value="UvrD_C"/>
    <property type="match status" value="1"/>
</dbReference>
<dbReference type="PANTHER" id="PTHR11070">
    <property type="entry name" value="UVRD / RECB / PCRA DNA HELICASE FAMILY MEMBER"/>
    <property type="match status" value="1"/>
</dbReference>
<evidence type="ECO:0000256" key="13">
    <source>
        <dbReference type="ARBA" id="ARBA00034808"/>
    </source>
</evidence>
<dbReference type="Gene3D" id="1.10.10.160">
    <property type="match status" value="1"/>
</dbReference>
<evidence type="ECO:0000256" key="14">
    <source>
        <dbReference type="ARBA" id="ARBA00048988"/>
    </source>
</evidence>
<evidence type="ECO:0000313" key="19">
    <source>
        <dbReference type="EMBL" id="ROR97514.1"/>
    </source>
</evidence>
<dbReference type="InterPro" id="IPR000212">
    <property type="entry name" value="DNA_helicase_UvrD/REP"/>
</dbReference>
<evidence type="ECO:0000256" key="5">
    <source>
        <dbReference type="ARBA" id="ARBA00022801"/>
    </source>
</evidence>
<evidence type="ECO:0000256" key="1">
    <source>
        <dbReference type="ARBA" id="ARBA00009922"/>
    </source>
</evidence>
<feature type="region of interest" description="Disordered" evidence="16">
    <location>
        <begin position="1"/>
        <end position="22"/>
    </location>
</feature>
<evidence type="ECO:0000256" key="6">
    <source>
        <dbReference type="ARBA" id="ARBA00022806"/>
    </source>
</evidence>
<proteinExistence type="inferred from homology"/>
<name>A0A3N2DDL0_9MICO</name>
<evidence type="ECO:0000256" key="11">
    <source>
        <dbReference type="ARBA" id="ARBA00023235"/>
    </source>
</evidence>
<evidence type="ECO:0000256" key="10">
    <source>
        <dbReference type="ARBA" id="ARBA00023204"/>
    </source>
</evidence>
<dbReference type="GO" id="GO:0005829">
    <property type="term" value="C:cytosol"/>
    <property type="evidence" value="ECO:0007669"/>
    <property type="project" value="TreeGrafter"/>
</dbReference>
<reference evidence="19 20" key="1">
    <citation type="submission" date="2018-11" db="EMBL/GenBank/DDBJ databases">
        <title>Sequencing the genomes of 1000 actinobacteria strains.</title>
        <authorList>
            <person name="Klenk H.-P."/>
        </authorList>
    </citation>
    <scope>NUCLEOTIDE SEQUENCE [LARGE SCALE GENOMIC DNA]</scope>
    <source>
        <strain evidence="19 20">DSM 13521</strain>
    </source>
</reference>
<keyword evidence="11" id="KW-0413">Isomerase</keyword>
<feature type="binding site" evidence="15">
    <location>
        <begin position="43"/>
        <end position="50"/>
    </location>
    <ligand>
        <name>ATP</name>
        <dbReference type="ChEBI" id="CHEBI:30616"/>
    </ligand>
</feature>
<keyword evidence="5 15" id="KW-0378">Hydrolase</keyword>
<dbReference type="InterPro" id="IPR011604">
    <property type="entry name" value="PDDEXK-like_dom_sf"/>
</dbReference>
<dbReference type="GO" id="GO:0000725">
    <property type="term" value="P:recombinational repair"/>
    <property type="evidence" value="ECO:0007669"/>
    <property type="project" value="TreeGrafter"/>
</dbReference>
<evidence type="ECO:0000313" key="20">
    <source>
        <dbReference type="Proteomes" id="UP000275356"/>
    </source>
</evidence>
<evidence type="ECO:0000256" key="15">
    <source>
        <dbReference type="PROSITE-ProRule" id="PRU00560"/>
    </source>
</evidence>
<dbReference type="InterPro" id="IPR038726">
    <property type="entry name" value="PDDEXK_AddAB-type"/>
</dbReference>
<comment type="similarity">
    <text evidence="1">Belongs to the helicase family. UvrD subfamily.</text>
</comment>
<feature type="domain" description="UvrD-like helicase C-terminal" evidence="18">
    <location>
        <begin position="399"/>
        <end position="699"/>
    </location>
</feature>
<comment type="catalytic activity">
    <reaction evidence="14">
        <text>ATP + H2O = ADP + phosphate + H(+)</text>
        <dbReference type="Rhea" id="RHEA:13065"/>
        <dbReference type="ChEBI" id="CHEBI:15377"/>
        <dbReference type="ChEBI" id="CHEBI:15378"/>
        <dbReference type="ChEBI" id="CHEBI:30616"/>
        <dbReference type="ChEBI" id="CHEBI:43474"/>
        <dbReference type="ChEBI" id="CHEBI:456216"/>
        <dbReference type="EC" id="5.6.2.4"/>
    </reaction>
</comment>
<dbReference type="GO" id="GO:0033202">
    <property type="term" value="C:DNA helicase complex"/>
    <property type="evidence" value="ECO:0007669"/>
    <property type="project" value="TreeGrafter"/>
</dbReference>
<dbReference type="InterPro" id="IPR014017">
    <property type="entry name" value="DNA_helicase_UvrD-like_C"/>
</dbReference>
<evidence type="ECO:0000256" key="8">
    <source>
        <dbReference type="ARBA" id="ARBA00022840"/>
    </source>
</evidence>
<dbReference type="Gene3D" id="3.90.320.10">
    <property type="match status" value="1"/>
</dbReference>
<evidence type="ECO:0000256" key="12">
    <source>
        <dbReference type="ARBA" id="ARBA00034617"/>
    </source>
</evidence>
<dbReference type="InterPro" id="IPR013986">
    <property type="entry name" value="DExx_box_DNA_helicase_dom_sf"/>
</dbReference>
<evidence type="ECO:0000256" key="9">
    <source>
        <dbReference type="ARBA" id="ARBA00023125"/>
    </source>
</evidence>
<dbReference type="AlphaFoldDB" id="A0A3N2DDL0"/>
<dbReference type="Gene3D" id="1.10.486.10">
    <property type="entry name" value="PCRA, domain 4"/>
    <property type="match status" value="1"/>
</dbReference>
<evidence type="ECO:0000259" key="18">
    <source>
        <dbReference type="PROSITE" id="PS51217"/>
    </source>
</evidence>
<dbReference type="Pfam" id="PF12705">
    <property type="entry name" value="PDDEXK_1"/>
    <property type="match status" value="1"/>
</dbReference>
<feature type="compositionally biased region" description="Low complexity" evidence="16">
    <location>
        <begin position="406"/>
        <end position="415"/>
    </location>
</feature>
<dbReference type="GO" id="GO:0004527">
    <property type="term" value="F:exonuclease activity"/>
    <property type="evidence" value="ECO:0007669"/>
    <property type="project" value="UniProtKB-KW"/>
</dbReference>
<protein>
    <recommendedName>
        <fullName evidence="13">DNA 3'-5' helicase</fullName>
        <ecNumber evidence="13">5.6.2.4</ecNumber>
    </recommendedName>
</protein>
<dbReference type="GO" id="GO:0043138">
    <property type="term" value="F:3'-5' DNA helicase activity"/>
    <property type="evidence" value="ECO:0007669"/>
    <property type="project" value="UniProtKB-EC"/>
</dbReference>
<dbReference type="InterPro" id="IPR027417">
    <property type="entry name" value="P-loop_NTPase"/>
</dbReference>
<feature type="domain" description="UvrD-like helicase ATP-binding" evidence="17">
    <location>
        <begin position="22"/>
        <end position="366"/>
    </location>
</feature>
<dbReference type="GO" id="GO:0003677">
    <property type="term" value="F:DNA binding"/>
    <property type="evidence" value="ECO:0007669"/>
    <property type="project" value="UniProtKB-KW"/>
</dbReference>
<dbReference type="Proteomes" id="UP000275356">
    <property type="component" value="Unassembled WGS sequence"/>
</dbReference>
<accession>A0A3N2DDL0</accession>
<dbReference type="EMBL" id="RKHQ01000001">
    <property type="protein sequence ID" value="ROR97514.1"/>
    <property type="molecule type" value="Genomic_DNA"/>
</dbReference>
<gene>
    <name evidence="19" type="ORF">EDD28_2113</name>
</gene>
<dbReference type="PANTHER" id="PTHR11070:SF59">
    <property type="entry name" value="DNA 3'-5' HELICASE"/>
    <property type="match status" value="1"/>
</dbReference>
<comment type="catalytic activity">
    <reaction evidence="12">
        <text>Couples ATP hydrolysis with the unwinding of duplex DNA by translocating in the 3'-5' direction.</text>
        <dbReference type="EC" id="5.6.2.4"/>
    </reaction>
</comment>
<keyword evidence="9" id="KW-0238">DNA-binding</keyword>
<dbReference type="InterPro" id="IPR014016">
    <property type="entry name" value="UvrD-like_ATP-bd"/>
</dbReference>
<evidence type="ECO:0000256" key="4">
    <source>
        <dbReference type="ARBA" id="ARBA00022763"/>
    </source>
</evidence>